<evidence type="ECO:0000256" key="1">
    <source>
        <dbReference type="ARBA" id="ARBA00000681"/>
    </source>
</evidence>
<name>A0A1Y1XIU5_9FUNG</name>
<dbReference type="PANTHER" id="PTHR31490:SF88">
    <property type="entry name" value="BETA-XYLANASE"/>
    <property type="match status" value="1"/>
</dbReference>
<evidence type="ECO:0000313" key="12">
    <source>
        <dbReference type="EMBL" id="ORX85685.1"/>
    </source>
</evidence>
<keyword evidence="7 10" id="KW-0326">Glycosidase</keyword>
<reference evidence="12 13" key="2">
    <citation type="submission" date="2016-08" db="EMBL/GenBank/DDBJ databases">
        <title>Pervasive Adenine N6-methylation of Active Genes in Fungi.</title>
        <authorList>
            <consortium name="DOE Joint Genome Institute"/>
            <person name="Mondo S.J."/>
            <person name="Dannebaum R.O."/>
            <person name="Kuo R.C."/>
            <person name="Labutti K."/>
            <person name="Haridas S."/>
            <person name="Kuo A."/>
            <person name="Salamov A."/>
            <person name="Ahrendt S.R."/>
            <person name="Lipzen A."/>
            <person name="Sullivan W."/>
            <person name="Andreopoulos W.B."/>
            <person name="Clum A."/>
            <person name="Lindquist E."/>
            <person name="Daum C."/>
            <person name="Ramamoorthy G.K."/>
            <person name="Gryganskyi A."/>
            <person name="Culley D."/>
            <person name="Magnuson J.K."/>
            <person name="James T.Y."/>
            <person name="O'Malley M.A."/>
            <person name="Stajich J.E."/>
            <person name="Spatafora J.W."/>
            <person name="Visel A."/>
            <person name="Grigoriev I.V."/>
        </authorList>
    </citation>
    <scope>NUCLEOTIDE SEQUENCE [LARGE SCALE GENOMIC DNA]</scope>
    <source>
        <strain evidence="12 13">S4</strain>
    </source>
</reference>
<comment type="catalytic activity">
    <reaction evidence="1 10">
        <text>Endohydrolysis of (1-&gt;4)-beta-D-xylosidic linkages in xylans.</text>
        <dbReference type="EC" id="3.2.1.8"/>
    </reaction>
</comment>
<evidence type="ECO:0000256" key="4">
    <source>
        <dbReference type="ARBA" id="ARBA00022729"/>
    </source>
</evidence>
<dbReference type="EMBL" id="MCFG01000032">
    <property type="protein sequence ID" value="ORX85685.1"/>
    <property type="molecule type" value="Genomic_DNA"/>
</dbReference>
<sequence>YRGHNLFWPNNSPSWFQSYMDLETRKEFILNYITKVLDYYKDEENILYWDVINESVEDDSTSDSIKLRTGKNNEFLGWDTYTEDIFTIAREHTKPNVKLFYNDYNAENNNGNIDGKTGAVYNYIKAMIDKNVPIDGVGLQMHISCNYYPNYSQLYELITKYQDIGVEVHVTEIDVSMENCETHEDQRKIYSDVFKACFDHVNCKVFTVWGAYDS</sequence>
<evidence type="ECO:0000256" key="8">
    <source>
        <dbReference type="ARBA" id="ARBA00023326"/>
    </source>
</evidence>
<keyword evidence="3" id="KW-0858">Xylan degradation</keyword>
<keyword evidence="8 10" id="KW-0624">Polysaccharide degradation</keyword>
<dbReference type="SMART" id="SM00633">
    <property type="entry name" value="Glyco_10"/>
    <property type="match status" value="1"/>
</dbReference>
<gene>
    <name evidence="12" type="ORF">BCR32DRAFT_197099</name>
</gene>
<dbReference type="Gene3D" id="3.20.20.80">
    <property type="entry name" value="Glycosidases"/>
    <property type="match status" value="1"/>
</dbReference>
<feature type="non-terminal residue" evidence="12">
    <location>
        <position position="1"/>
    </location>
</feature>
<dbReference type="GO" id="GO:0031176">
    <property type="term" value="F:endo-1,4-beta-xylanase activity"/>
    <property type="evidence" value="ECO:0007669"/>
    <property type="project" value="UniProtKB-EC"/>
</dbReference>
<keyword evidence="13" id="KW-1185">Reference proteome</keyword>
<dbReference type="InterPro" id="IPR001000">
    <property type="entry name" value="GH10_dom"/>
</dbReference>
<keyword evidence="6 10" id="KW-0119">Carbohydrate metabolism</keyword>
<evidence type="ECO:0000256" key="10">
    <source>
        <dbReference type="RuleBase" id="RU361174"/>
    </source>
</evidence>
<dbReference type="STRING" id="1754192.A0A1Y1XIU5"/>
<dbReference type="PROSITE" id="PS51760">
    <property type="entry name" value="GH10_2"/>
    <property type="match status" value="1"/>
</dbReference>
<reference evidence="12 13" key="1">
    <citation type="submission" date="2016-08" db="EMBL/GenBank/DDBJ databases">
        <title>A Parts List for Fungal Cellulosomes Revealed by Comparative Genomics.</title>
        <authorList>
            <consortium name="DOE Joint Genome Institute"/>
            <person name="Haitjema C.H."/>
            <person name="Gilmore S.P."/>
            <person name="Henske J.K."/>
            <person name="Solomon K.V."/>
            <person name="De Groot R."/>
            <person name="Kuo A."/>
            <person name="Mondo S.J."/>
            <person name="Salamov A.A."/>
            <person name="Labutti K."/>
            <person name="Zhao Z."/>
            <person name="Chiniquy J."/>
            <person name="Barry K."/>
            <person name="Brewer H.M."/>
            <person name="Purvine S.O."/>
            <person name="Wright A.T."/>
            <person name="Boxma B."/>
            <person name="Van Alen T."/>
            <person name="Hackstein J.H."/>
            <person name="Baker S.E."/>
            <person name="Grigoriev I.V."/>
            <person name="O'Malley M.A."/>
        </authorList>
    </citation>
    <scope>NUCLEOTIDE SEQUENCE [LARGE SCALE GENOMIC DNA]</scope>
    <source>
        <strain evidence="12 13">S4</strain>
    </source>
</reference>
<dbReference type="Pfam" id="PF00331">
    <property type="entry name" value="Glyco_hydro_10"/>
    <property type="match status" value="1"/>
</dbReference>
<evidence type="ECO:0000256" key="6">
    <source>
        <dbReference type="ARBA" id="ARBA00023277"/>
    </source>
</evidence>
<evidence type="ECO:0000259" key="11">
    <source>
        <dbReference type="PROSITE" id="PS51760"/>
    </source>
</evidence>
<dbReference type="InterPro" id="IPR044846">
    <property type="entry name" value="GH10"/>
</dbReference>
<dbReference type="Proteomes" id="UP000193944">
    <property type="component" value="Unassembled WGS sequence"/>
</dbReference>
<proteinExistence type="inferred from homology"/>
<organism evidence="12 13">
    <name type="scientific">Anaeromyces robustus</name>
    <dbReference type="NCBI Taxonomy" id="1754192"/>
    <lineage>
        <taxon>Eukaryota</taxon>
        <taxon>Fungi</taxon>
        <taxon>Fungi incertae sedis</taxon>
        <taxon>Chytridiomycota</taxon>
        <taxon>Chytridiomycota incertae sedis</taxon>
        <taxon>Neocallimastigomycetes</taxon>
        <taxon>Neocallimastigales</taxon>
        <taxon>Neocallimastigaceae</taxon>
        <taxon>Anaeromyces</taxon>
    </lineage>
</organism>
<comment type="caution">
    <text evidence="12">The sequence shown here is derived from an EMBL/GenBank/DDBJ whole genome shotgun (WGS) entry which is preliminary data.</text>
</comment>
<feature type="domain" description="GH10" evidence="11">
    <location>
        <begin position="1"/>
        <end position="214"/>
    </location>
</feature>
<dbReference type="PANTHER" id="PTHR31490">
    <property type="entry name" value="GLYCOSYL HYDROLASE"/>
    <property type="match status" value="1"/>
</dbReference>
<evidence type="ECO:0000256" key="5">
    <source>
        <dbReference type="ARBA" id="ARBA00022801"/>
    </source>
</evidence>
<evidence type="ECO:0000256" key="3">
    <source>
        <dbReference type="ARBA" id="ARBA00022651"/>
    </source>
</evidence>
<evidence type="ECO:0000256" key="2">
    <source>
        <dbReference type="ARBA" id="ARBA00007495"/>
    </source>
</evidence>
<dbReference type="OrthoDB" id="3055998at2759"/>
<dbReference type="SUPFAM" id="SSF51445">
    <property type="entry name" value="(Trans)glycosidases"/>
    <property type="match status" value="1"/>
</dbReference>
<feature type="non-terminal residue" evidence="12">
    <location>
        <position position="214"/>
    </location>
</feature>
<keyword evidence="4" id="KW-0732">Signal</keyword>
<evidence type="ECO:0000256" key="9">
    <source>
        <dbReference type="PROSITE-ProRule" id="PRU10061"/>
    </source>
</evidence>
<dbReference type="AlphaFoldDB" id="A0A1Y1XIU5"/>
<feature type="active site" description="Nucleophile" evidence="9">
    <location>
        <position position="172"/>
    </location>
</feature>
<evidence type="ECO:0000256" key="7">
    <source>
        <dbReference type="ARBA" id="ARBA00023295"/>
    </source>
</evidence>
<dbReference type="EC" id="3.2.1.8" evidence="10"/>
<dbReference type="GO" id="GO:0045493">
    <property type="term" value="P:xylan catabolic process"/>
    <property type="evidence" value="ECO:0007669"/>
    <property type="project" value="UniProtKB-KW"/>
</dbReference>
<comment type="similarity">
    <text evidence="2 10">Belongs to the glycosyl hydrolase 10 (cellulase F) family.</text>
</comment>
<evidence type="ECO:0000313" key="13">
    <source>
        <dbReference type="Proteomes" id="UP000193944"/>
    </source>
</evidence>
<accession>A0A1Y1XIU5</accession>
<keyword evidence="5 10" id="KW-0378">Hydrolase</keyword>
<dbReference type="PROSITE" id="PS00591">
    <property type="entry name" value="GH10_1"/>
    <property type="match status" value="1"/>
</dbReference>
<dbReference type="InterPro" id="IPR017853">
    <property type="entry name" value="GH"/>
</dbReference>
<dbReference type="InterPro" id="IPR031158">
    <property type="entry name" value="GH10_AS"/>
</dbReference>
<dbReference type="PRINTS" id="PR00134">
    <property type="entry name" value="GLHYDRLASE10"/>
</dbReference>
<protein>
    <recommendedName>
        <fullName evidence="10">Beta-xylanase</fullName>
        <ecNumber evidence="10">3.2.1.8</ecNumber>
    </recommendedName>
</protein>